<dbReference type="Proteomes" id="UP000054549">
    <property type="component" value="Unassembled WGS sequence"/>
</dbReference>
<evidence type="ECO:0000313" key="2">
    <source>
        <dbReference type="Proteomes" id="UP000054549"/>
    </source>
</evidence>
<dbReference type="EMBL" id="KN818222">
    <property type="protein sequence ID" value="KIL71204.1"/>
    <property type="molecule type" value="Genomic_DNA"/>
</dbReference>
<dbReference type="AlphaFoldDB" id="A0A0C2TV55"/>
<organism evidence="1 2">
    <name type="scientific">Amanita muscaria (strain Koide BX008)</name>
    <dbReference type="NCBI Taxonomy" id="946122"/>
    <lineage>
        <taxon>Eukaryota</taxon>
        <taxon>Fungi</taxon>
        <taxon>Dikarya</taxon>
        <taxon>Basidiomycota</taxon>
        <taxon>Agaricomycotina</taxon>
        <taxon>Agaricomycetes</taxon>
        <taxon>Agaricomycetidae</taxon>
        <taxon>Agaricales</taxon>
        <taxon>Pluteineae</taxon>
        <taxon>Amanitaceae</taxon>
        <taxon>Amanita</taxon>
    </lineage>
</organism>
<name>A0A0C2TV55_AMAMK</name>
<gene>
    <name evidence="1" type="ORF">M378DRAFT_154696</name>
</gene>
<accession>A0A0C2TV55</accession>
<proteinExistence type="predicted"/>
<sequence length="83" mass="9738">MRQWDSCLVAVVWDIPPCFLDMYQLHSVWVAIDDLVTTSNDRACIWCILVNLVFFEIVRTSPRWHPNPYITTATRTAFHKTVI</sequence>
<keyword evidence="2" id="KW-1185">Reference proteome</keyword>
<evidence type="ECO:0000313" key="1">
    <source>
        <dbReference type="EMBL" id="KIL71204.1"/>
    </source>
</evidence>
<reference evidence="1 2" key="1">
    <citation type="submission" date="2014-04" db="EMBL/GenBank/DDBJ databases">
        <title>Evolutionary Origins and Diversification of the Mycorrhizal Mutualists.</title>
        <authorList>
            <consortium name="DOE Joint Genome Institute"/>
            <consortium name="Mycorrhizal Genomics Consortium"/>
            <person name="Kohler A."/>
            <person name="Kuo A."/>
            <person name="Nagy L.G."/>
            <person name="Floudas D."/>
            <person name="Copeland A."/>
            <person name="Barry K.W."/>
            <person name="Cichocki N."/>
            <person name="Veneault-Fourrey C."/>
            <person name="LaButti K."/>
            <person name="Lindquist E.A."/>
            <person name="Lipzen A."/>
            <person name="Lundell T."/>
            <person name="Morin E."/>
            <person name="Murat C."/>
            <person name="Riley R."/>
            <person name="Ohm R."/>
            <person name="Sun H."/>
            <person name="Tunlid A."/>
            <person name="Henrissat B."/>
            <person name="Grigoriev I.V."/>
            <person name="Hibbett D.S."/>
            <person name="Martin F."/>
        </authorList>
    </citation>
    <scope>NUCLEOTIDE SEQUENCE [LARGE SCALE GENOMIC DNA]</scope>
    <source>
        <strain evidence="1 2">Koide BX008</strain>
    </source>
</reference>
<protein>
    <submittedName>
        <fullName evidence="1">Uncharacterized protein</fullName>
    </submittedName>
</protein>
<dbReference type="InParanoid" id="A0A0C2TV55"/>
<dbReference type="HOGENOM" id="CLU_2542055_0_0_1"/>